<name>A0A0G7ZN92_9MOLU</name>
<dbReference type="Proteomes" id="UP000242141">
    <property type="component" value="Unassembled WGS sequence"/>
</dbReference>
<gene>
    <name evidence="2" type="ORF">HEPPS_03400</name>
</gene>
<keyword evidence="3" id="KW-1185">Reference proteome</keyword>
<dbReference type="EMBL" id="CWGI01000001">
    <property type="protein sequence ID" value="CRX37121.1"/>
    <property type="molecule type" value="Genomic_DNA"/>
</dbReference>
<dbReference type="AlphaFoldDB" id="A0A0G7ZN92"/>
<organism evidence="2 3">
    <name type="scientific">Candidatus Hepatoplasma crinochetorum</name>
    <dbReference type="NCBI Taxonomy" id="295596"/>
    <lineage>
        <taxon>Bacteria</taxon>
        <taxon>Bacillati</taxon>
        <taxon>Mycoplasmatota</taxon>
        <taxon>Mollicutes</taxon>
        <taxon>Candidatus Hepatoplasmataceae</taxon>
        <taxon>Candidatus Hepatoplasma</taxon>
    </lineage>
</organism>
<keyword evidence="1" id="KW-0175">Coiled coil</keyword>
<protein>
    <submittedName>
        <fullName evidence="2">| / Y_Y_Y domain protein / 263634:269441 Reverse</fullName>
    </submittedName>
</protein>
<evidence type="ECO:0000313" key="3">
    <source>
        <dbReference type="Proteomes" id="UP000242141"/>
    </source>
</evidence>
<evidence type="ECO:0000256" key="1">
    <source>
        <dbReference type="SAM" id="Coils"/>
    </source>
</evidence>
<proteinExistence type="predicted"/>
<feature type="coiled-coil region" evidence="1">
    <location>
        <begin position="198"/>
        <end position="232"/>
    </location>
</feature>
<reference evidence="3" key="1">
    <citation type="submission" date="2015-05" db="EMBL/GenBank/DDBJ databases">
        <authorList>
            <person name="Collingro A."/>
        </authorList>
    </citation>
    <scope>NUCLEOTIDE SEQUENCE [LARGE SCALE GENOMIC DNA]</scope>
    <source>
        <strain evidence="3">Ps</strain>
    </source>
</reference>
<evidence type="ECO:0000313" key="2">
    <source>
        <dbReference type="EMBL" id="CRX37121.1"/>
    </source>
</evidence>
<accession>A0A0G7ZN92</accession>
<sequence length="729" mass="78932">MEKKIKLNFNEYKRNEKNSGNLSGYVNKVDYKIDDLGTTIDTSKVNTTNFSLEGGQTQQEVNKANKEAIDANTQAIDDIINNGVPSGNTSTINTTNATTEGGATQQEVNEANKEAIDANTQAIDDIINNGVPSGNTSTINTTNATTEGWATQKEVNEANKKSIDDINDQLDDLSDPITSNVTTVDAIAEGGATQQEVNEANKEAIDNLNTEYNELNDKINDLNSVISNMNDAIISIQESIESLFDCTDCPKTNEPTVNIDNEIIVDGSGNGSSDGSWSGDIIINNFSGQGRILLNPDPNSNTPIDLNDGSNSVEFDNLPPGDYVIYVFDDNNLISEFTFTISESNIPASATIDNVISNSPSIEDGNDGSISFDTNVNGCDGVATASLNPENGTTPITLTTGDNIGLTFSPLPAGDYTIQIYCDDVLINESDAITVPDYVAPSNGFIPLTPEADDGNSKTTGDIDDNYDNYDIIISKNNHPDYVSNGLFIGKEIAIGDLNLSGIIDGSEVDKLTFTSQTNFNTTNTGDYAGIYYLKGINVGLTPLITAGQYHNNDNFTWLDTITNYNMIIQKWSDETRGVKTYTFWEIDTTVGKSYIYAAKNAAETGLNGWTYNNLKIETGIGENSYLEMIYGINFTEITNLVTSSTGSRFTISDYTGYDLLLFNIEQSGNNSSGTWFININDLVQDGATKYSYGNYNDNYFTISGNVITWNAESGIGHLNLVGVKGIKI</sequence>